<dbReference type="OMA" id="HDEMKEW"/>
<protein>
    <recommendedName>
        <fullName evidence="1">Ribbon-helix-helix protein CopG domain-containing protein</fullName>
    </recommendedName>
</protein>
<evidence type="ECO:0000313" key="2">
    <source>
        <dbReference type="EMBL" id="KYO54871.1"/>
    </source>
</evidence>
<dbReference type="GO" id="GO:0006355">
    <property type="term" value="P:regulation of DNA-templated transcription"/>
    <property type="evidence" value="ECO:0007669"/>
    <property type="project" value="InterPro"/>
</dbReference>
<dbReference type="InterPro" id="IPR002145">
    <property type="entry name" value="CopG"/>
</dbReference>
<dbReference type="Pfam" id="PF01402">
    <property type="entry name" value="RHH_1"/>
    <property type="match status" value="1"/>
</dbReference>
<comment type="caution">
    <text evidence="2">The sequence shown here is derived from an EMBL/GenBank/DDBJ whole genome shotgun (WGS) entry which is preliminary data.</text>
</comment>
<gene>
    <name evidence="2" type="ORF">AUP44_24580</name>
</gene>
<dbReference type="InterPro" id="IPR052991">
    <property type="entry name" value="Non-func_TypeII_TA_Antitoxin"/>
</dbReference>
<name>A0A162LGI2_9PROT</name>
<dbReference type="SUPFAM" id="SSF47598">
    <property type="entry name" value="Ribbon-helix-helix"/>
    <property type="match status" value="1"/>
</dbReference>
<dbReference type="PANTHER" id="PTHR40688:SF2">
    <property type="entry name" value="RIBBON-HELIX-HELIX PROTEIN COPG DOMAIN-CONTAINING PROTEIN"/>
    <property type="match status" value="1"/>
</dbReference>
<dbReference type="RefSeq" id="WP_014747224.1">
    <property type="nucleotide sequence ID" value="NZ_CP121025.1"/>
</dbReference>
<sequence length="91" mass="10121">MPMRTVTADLPADLVARLDVLAGRQGRSRDDVLEEAIEILISSEEQAYQETLEALAEVDAGELVPHDEMKEWARRLGTEAAIPLPRPRGRD</sequence>
<reference evidence="2 3" key="1">
    <citation type="submission" date="2015-12" db="EMBL/GenBank/DDBJ databases">
        <title>Genome sequence of Tistrella mobilis MCCC 1A02139.</title>
        <authorList>
            <person name="Lu L."/>
            <person name="Lai Q."/>
            <person name="Shao Z."/>
            <person name="Qian P."/>
        </authorList>
    </citation>
    <scope>NUCLEOTIDE SEQUENCE [LARGE SCALE GENOMIC DNA]</scope>
    <source>
        <strain evidence="2 3">MCCC 1A02139</strain>
    </source>
</reference>
<dbReference type="GeneID" id="97239222"/>
<evidence type="ECO:0000259" key="1">
    <source>
        <dbReference type="Pfam" id="PF01402"/>
    </source>
</evidence>
<evidence type="ECO:0000313" key="3">
    <source>
        <dbReference type="Proteomes" id="UP000075787"/>
    </source>
</evidence>
<dbReference type="AlphaFoldDB" id="A0A162LGI2"/>
<proteinExistence type="predicted"/>
<dbReference type="EMBL" id="LPZR01000077">
    <property type="protein sequence ID" value="KYO54871.1"/>
    <property type="molecule type" value="Genomic_DNA"/>
</dbReference>
<feature type="domain" description="Ribbon-helix-helix protein CopG" evidence="1">
    <location>
        <begin position="5"/>
        <end position="38"/>
    </location>
</feature>
<accession>A0A162LGI2</accession>
<dbReference type="InterPro" id="IPR010985">
    <property type="entry name" value="Ribbon_hlx_hlx"/>
</dbReference>
<dbReference type="PANTHER" id="PTHR40688">
    <property type="match status" value="1"/>
</dbReference>
<dbReference type="Proteomes" id="UP000075787">
    <property type="component" value="Unassembled WGS sequence"/>
</dbReference>
<organism evidence="2 3">
    <name type="scientific">Tistrella mobilis</name>
    <dbReference type="NCBI Taxonomy" id="171437"/>
    <lineage>
        <taxon>Bacteria</taxon>
        <taxon>Pseudomonadati</taxon>
        <taxon>Pseudomonadota</taxon>
        <taxon>Alphaproteobacteria</taxon>
        <taxon>Geminicoccales</taxon>
        <taxon>Geminicoccaceae</taxon>
        <taxon>Tistrella</taxon>
    </lineage>
</organism>